<feature type="domain" description="CN hydrolase" evidence="2">
    <location>
        <begin position="1"/>
        <end position="110"/>
    </location>
</feature>
<accession>X1L8P3</accession>
<proteinExistence type="predicted"/>
<evidence type="ECO:0000256" key="1">
    <source>
        <dbReference type="ARBA" id="ARBA00022801"/>
    </source>
</evidence>
<dbReference type="Gene3D" id="3.60.110.10">
    <property type="entry name" value="Carbon-nitrogen hydrolase"/>
    <property type="match status" value="1"/>
</dbReference>
<feature type="non-terminal residue" evidence="3">
    <location>
        <position position="1"/>
    </location>
</feature>
<protein>
    <recommendedName>
        <fullName evidence="2">CN hydrolase domain-containing protein</fullName>
    </recommendedName>
</protein>
<dbReference type="CDD" id="cd07197">
    <property type="entry name" value="nitrilase"/>
    <property type="match status" value="1"/>
</dbReference>
<dbReference type="SUPFAM" id="SSF56317">
    <property type="entry name" value="Carbon-nitrogen hydrolase"/>
    <property type="match status" value="1"/>
</dbReference>
<dbReference type="PANTHER" id="PTHR43674">
    <property type="entry name" value="NITRILASE C965.09-RELATED"/>
    <property type="match status" value="1"/>
</dbReference>
<evidence type="ECO:0000259" key="2">
    <source>
        <dbReference type="PROSITE" id="PS50263"/>
    </source>
</evidence>
<gene>
    <name evidence="3" type="ORF">S06H3_22554</name>
</gene>
<dbReference type="AlphaFoldDB" id="X1L8P3"/>
<dbReference type="InterPro" id="IPR003010">
    <property type="entry name" value="C-N_Hydrolase"/>
</dbReference>
<dbReference type="PROSITE" id="PS50263">
    <property type="entry name" value="CN_HYDROLASE"/>
    <property type="match status" value="1"/>
</dbReference>
<dbReference type="EMBL" id="BARV01012077">
    <property type="protein sequence ID" value="GAI02251.1"/>
    <property type="molecule type" value="Genomic_DNA"/>
</dbReference>
<dbReference type="InterPro" id="IPR036526">
    <property type="entry name" value="C-N_Hydrolase_sf"/>
</dbReference>
<dbReference type="Pfam" id="PF00795">
    <property type="entry name" value="CN_hydrolase"/>
    <property type="match status" value="1"/>
</dbReference>
<name>X1L8P3_9ZZZZ</name>
<dbReference type="GO" id="GO:0016811">
    <property type="term" value="F:hydrolase activity, acting on carbon-nitrogen (but not peptide) bonds, in linear amides"/>
    <property type="evidence" value="ECO:0007669"/>
    <property type="project" value="UniProtKB-ARBA"/>
</dbReference>
<organism evidence="3">
    <name type="scientific">marine sediment metagenome</name>
    <dbReference type="NCBI Taxonomy" id="412755"/>
    <lineage>
        <taxon>unclassified sequences</taxon>
        <taxon>metagenomes</taxon>
        <taxon>ecological metagenomes</taxon>
    </lineage>
</organism>
<keyword evidence="1" id="KW-0378">Hydrolase</keyword>
<dbReference type="InterPro" id="IPR050345">
    <property type="entry name" value="Aliph_Amidase/BUP"/>
</dbReference>
<evidence type="ECO:0000313" key="3">
    <source>
        <dbReference type="EMBL" id="GAI02251.1"/>
    </source>
</evidence>
<reference evidence="3" key="1">
    <citation type="journal article" date="2014" name="Front. Microbiol.">
        <title>High frequency of phylogenetically diverse reductive dehalogenase-homologous genes in deep subseafloor sedimentary metagenomes.</title>
        <authorList>
            <person name="Kawai M."/>
            <person name="Futagami T."/>
            <person name="Toyoda A."/>
            <person name="Takaki Y."/>
            <person name="Nishi S."/>
            <person name="Hori S."/>
            <person name="Arai W."/>
            <person name="Tsubouchi T."/>
            <person name="Morono Y."/>
            <person name="Uchiyama I."/>
            <person name="Ito T."/>
            <person name="Fujiyama A."/>
            <person name="Inagaki F."/>
            <person name="Takami H."/>
        </authorList>
    </citation>
    <scope>NUCLEOTIDE SEQUENCE</scope>
    <source>
        <strain evidence="3">Expedition CK06-06</strain>
    </source>
</reference>
<comment type="caution">
    <text evidence="3">The sequence shown here is derived from an EMBL/GenBank/DDBJ whole genome shotgun (WGS) entry which is preliminary data.</text>
</comment>
<sequence>AKELNMYVIFGMTEKVSEHDSLYNTSVFLGPSGIIGKYHKINLWEGGNEHLCWKKGKDTCVFDSPFGKVGLMICIDMHYWLGPELAKEGANFFNLTVFVSAVENESNELD</sequence>
<dbReference type="PANTHER" id="PTHR43674:SF2">
    <property type="entry name" value="BETA-UREIDOPROPIONASE"/>
    <property type="match status" value="1"/>
</dbReference>